<keyword evidence="3" id="KW-1185">Reference proteome</keyword>
<sequence length="659" mass="76243">MFILKLLFNYILFVHYSYALIAFDCESKISERRTFSLVETNPCIPIVHNITTSIEKIQVVQPRVFDKLEYIQCMITISHQIFRCGKTIDTFQAGGIYSEVVEVSRSQCEDLHKLRTFNYFGVQIKLEKGNSVTKLSTETFGSIDSDGSCTPGNGQLHANNRVYSRAVRTSNIEITLIKSLGTIDIDEKKFILEDTTKCRYEDFECFSVNNGYSYWEEANDKIHCPESQEYTVLFEGACTKIIETKDGFSITSYLMNIDDYDFQITRRDKQIRLCGQLGWATEHPKLSIIEEQQNLGFNLKPDKTLFNKEVNLMTYFNSKLLYIMKHTKDQVDSLYQKISHDRCNSETRIVNSMMTLALISPLEFAYEYFQSPGYTATVRGEVIHVGKCQPVHVNYTSSIDKCYNELPVTYDGNLAFMLPRTRILSKIGTEVDCSGLINIMYKLTDSWYSVSRDLIHTHKPEIISITPNDIWEFKMISGLAESGIYSQRDLDQVQKILMNPVEKEILSSRILRTLDGASSLPTGYSLYNTFTPQDLERLTKNTVSTFFMVFYGKMTTIGNFFSFLLALFMILRFIKFILNSIINWTYLYRTVGLSWKLIFCWWENLVHHWVRDSKTQSTKQTDQELVHIEVPIEDNDNTPNTPPKNFLTSKYIKINPNIN</sequence>
<dbReference type="KEGG" id="vg:30854673"/>
<dbReference type="Proteomes" id="UP000202789">
    <property type="component" value="Segment"/>
</dbReference>
<name>A0A1L3KMX5_9MONO</name>
<dbReference type="RefSeq" id="YP_009337181.1">
    <property type="nucleotide sequence ID" value="NC_033055.1"/>
</dbReference>
<dbReference type="Pfam" id="PF24664">
    <property type="entry name" value="Monjiviricetes_fusion"/>
    <property type="match status" value="1"/>
</dbReference>
<proteinExistence type="predicted"/>
<evidence type="ECO:0000256" key="1">
    <source>
        <dbReference type="SAM" id="Phobius"/>
    </source>
</evidence>
<dbReference type="GeneID" id="30854673"/>
<dbReference type="OrthoDB" id="10679at10239"/>
<organism evidence="2">
    <name type="scientific">Hubei diptera virus 11</name>
    <dbReference type="NCBI Taxonomy" id="1922872"/>
    <lineage>
        <taxon>Viruses</taxon>
        <taxon>Riboviria</taxon>
        <taxon>Orthornavirae</taxon>
        <taxon>Negarnaviricota</taxon>
        <taxon>Haploviricotina</taxon>
        <taxon>Monjiviricetes</taxon>
        <taxon>Mononegavirales</taxon>
        <taxon>Xinmoviridae</taxon>
        <taxon>Alasvirus</taxon>
        <taxon>Alasvirus muscae</taxon>
    </lineage>
</organism>
<keyword evidence="1" id="KW-0812">Transmembrane</keyword>
<feature type="transmembrane region" description="Helical" evidence="1">
    <location>
        <begin position="546"/>
        <end position="571"/>
    </location>
</feature>
<evidence type="ECO:0000313" key="2">
    <source>
        <dbReference type="EMBL" id="APG78738.1"/>
    </source>
</evidence>
<keyword evidence="1" id="KW-0472">Membrane</keyword>
<accession>A0A1L3KMX5</accession>
<keyword evidence="1" id="KW-1133">Transmembrane helix</keyword>
<evidence type="ECO:0000313" key="3">
    <source>
        <dbReference type="Proteomes" id="UP000202789"/>
    </source>
</evidence>
<reference evidence="2" key="1">
    <citation type="journal article" date="2016" name="Nature">
        <title>Redefining the invertebrate RNA virosphere.</title>
        <authorList>
            <person name="Shi M."/>
            <person name="Lin X.D."/>
            <person name="Tian J.H."/>
            <person name="Chen L.J."/>
            <person name="Chen X."/>
            <person name="Li C.X."/>
            <person name="Qin X.C."/>
            <person name="Li J."/>
            <person name="Cao J.P."/>
            <person name="Eden J.S."/>
            <person name="Buchmann J."/>
            <person name="Wang W."/>
            <person name="Xu J."/>
            <person name="Holmes E.C."/>
            <person name="Zhang Y.Z."/>
        </authorList>
    </citation>
    <scope>NUCLEOTIDE SEQUENCE [LARGE SCALE GENOMIC DNA]</scope>
    <source>
        <strain evidence="2">SCM51501</strain>
    </source>
</reference>
<dbReference type="EMBL" id="KX884430">
    <property type="protein sequence ID" value="APG78738.1"/>
    <property type="molecule type" value="Genomic_RNA"/>
</dbReference>
<protein>
    <submittedName>
        <fullName evidence="2">Putative glycoprotein</fullName>
    </submittedName>
</protein>